<feature type="transmembrane region" description="Helical" evidence="13">
    <location>
        <begin position="910"/>
        <end position="930"/>
    </location>
</feature>
<keyword evidence="7" id="KW-0547">Nucleotide-binding</keyword>
<dbReference type="Gene3D" id="1.20.1560.10">
    <property type="entry name" value="ABC transporter type 1, transmembrane domain"/>
    <property type="match status" value="2"/>
</dbReference>
<feature type="domain" description="ABC transporter" evidence="14">
    <location>
        <begin position="601"/>
        <end position="824"/>
    </location>
</feature>
<feature type="transmembrane region" description="Helical" evidence="13">
    <location>
        <begin position="1153"/>
        <end position="1171"/>
    </location>
</feature>
<feature type="transmembrane region" description="Helical" evidence="13">
    <location>
        <begin position="1034"/>
        <end position="1056"/>
    </location>
</feature>
<feature type="transmembrane region" description="Helical" evidence="13">
    <location>
        <begin position="319"/>
        <end position="340"/>
    </location>
</feature>
<feature type="transmembrane region" description="Helical" evidence="13">
    <location>
        <begin position="126"/>
        <end position="142"/>
    </location>
</feature>
<dbReference type="FunFam" id="1.20.1560.10:FF:000020">
    <property type="entry name" value="ABC metal ion transporter"/>
    <property type="match status" value="1"/>
</dbReference>
<evidence type="ECO:0000256" key="8">
    <source>
        <dbReference type="ARBA" id="ARBA00022840"/>
    </source>
</evidence>
<dbReference type="Gene3D" id="3.40.50.300">
    <property type="entry name" value="P-loop containing nucleotide triphosphate hydrolases"/>
    <property type="match status" value="2"/>
</dbReference>
<organism evidence="16 17">
    <name type="scientific">Neolentinus lepideus HHB14362 ss-1</name>
    <dbReference type="NCBI Taxonomy" id="1314782"/>
    <lineage>
        <taxon>Eukaryota</taxon>
        <taxon>Fungi</taxon>
        <taxon>Dikarya</taxon>
        <taxon>Basidiomycota</taxon>
        <taxon>Agaricomycotina</taxon>
        <taxon>Agaricomycetes</taxon>
        <taxon>Gloeophyllales</taxon>
        <taxon>Gloeophyllaceae</taxon>
        <taxon>Neolentinus</taxon>
    </lineage>
</organism>
<feature type="region of interest" description="Disordered" evidence="12">
    <location>
        <begin position="883"/>
        <end position="902"/>
    </location>
</feature>
<dbReference type="CDD" id="cd03244">
    <property type="entry name" value="ABCC_MRP_domain2"/>
    <property type="match status" value="1"/>
</dbReference>
<keyword evidence="8" id="KW-0067">ATP-binding</keyword>
<keyword evidence="10 13" id="KW-1133">Transmembrane helix</keyword>
<dbReference type="InParanoid" id="A0A165U8M6"/>
<sequence length="1481" mass="162938">MATCRDPEGWGPVSPLRPFDFTPCFEEGILLSTVLVVLLLSSLWRYWLLRSAQPLSSTRPSRWLLWAKLALLTGAFTTSVANAIVVFITDRPVAVPQSYILEAVALGPTLFLTYVNHTGTRTSSSILLLFWPIYVVLSLIWARSLFEDDWHDLLIVLILKAVIGGLGSVSFILECFGPGKEPDLALDGDESDALLQNPIVRANIFSKWYFIWLTPLMKKGASQYITEKDLPPLLPRDLSAKLGDDLQKATEKHKSLWVSLFLAYGGPYGLAAMLKIIQDCLVFLQPQLLRWLLLYIATYQSKRVNASDNPNSLSKVEGFAIALIMFAAAMAQSVILQQYFQLCYETGMRVRAGLVTAIYKKALVLANDERGRSSGDIVNLMSVDATRLQDLCTYGLVSISGPLQITLAFVSLYNLLGWSAFVGVAIMVFSIPLNTYIASILKRMQERQMKNRDKRTRLMSELLANIRSIKLYAWEHAFVRKILFVRNEEELKMLRKIGVATALNTTLWGGIPLFVAFSSLVTAAFVSSKPLTSDIIFPSISLFMLLQFPLAMFSQVTSNIIEAMVSVRRLSDFLHAAELQPDAVRVVAAANLKTGDEVLSIKHGEFTWSRDAADPVLEDINLTVRKGELVGVLGRVGAGKSSLLSAVIGDMIRVEGEVEVHGSVSYAPQNPWIMSASIRDNILFSHEYEEDFYNLVLDACALRQDLALFAEGDLTVVGEKGITMSGGQRARVSLARAVYARADLILLDDVLAAVDAHVARHVFEQVIGPNGILASKARILVMNSIAFLKHFDQLAFMRRGIIFESGSYAALASNEETEIGKLIRGHTSGYSASGSSTPFTRSSTPKNDDDETLVATSHTLAPEKVNGSSEKVNGADYGKATLMTRPADVRSSEGPSKEHSEQGRVKKDVYLQYIAAASKMGFVLFIFASIGQQALNVAANLTLRAWGEHNQQTGRNSGISMYLLYYGLFSLLSVVAGGAAAILMWVFCSLKSARRLHDSMLHSVIRAPLSFFEMTPTGRILNLFSRDTYVVDQILARVIQGLVRTLCSCAGILVVIGFSFPAFLIAVPPLAYFYLRVMIYYLATSRELKRLDATSRSPIFAWFSESLNGLSTIRAFGQQAIFIHTNERRIDRNQICYLPSIAVNRWLAVRLEFVGATIILISALLAVTALITSGVDAGLVGLVLSYALNTTSSLNWVVRSASEVEQNIVSCERILHYTRLPSEAPDEIPDSTPGDWPSNGEIEYRGYSARYRPELDLVLKDMSLTVKPREKIGICGRTGSGKSTMLLSLFRVIEAAAGSIYIDGVDISKIGLHQLRSAISIVPQSPDLFEGSMRENIDPTGAYQDADIWVALTQARLREYVESLPGKLDSYVTEGGLSMSAGQRQLICFARALLRKTKILVLDEATSAVDLDTDKAIQEIIRGPQFAGVTMLTIAHRLNTILESDRILVLEAGKVAEWDSPSALLAVPSVFRSLAVEAGLA</sequence>
<feature type="transmembrane region" description="Helical" evidence="13">
    <location>
        <begin position="256"/>
        <end position="277"/>
    </location>
</feature>
<feature type="transmembrane region" description="Helical" evidence="13">
    <location>
        <begin position="154"/>
        <end position="173"/>
    </location>
</feature>
<feature type="transmembrane region" description="Helical" evidence="13">
    <location>
        <begin position="963"/>
        <end position="987"/>
    </location>
</feature>
<dbReference type="InterPro" id="IPR056227">
    <property type="entry name" value="TMD0_ABC"/>
</dbReference>
<keyword evidence="16" id="KW-0378">Hydrolase</keyword>
<evidence type="ECO:0000256" key="6">
    <source>
        <dbReference type="ARBA" id="ARBA00022737"/>
    </source>
</evidence>
<keyword evidence="4" id="KW-0926">Vacuole</keyword>
<evidence type="ECO:0000256" key="4">
    <source>
        <dbReference type="ARBA" id="ARBA00022554"/>
    </source>
</evidence>
<protein>
    <submittedName>
        <fullName evidence="16">p-loop containing nucleoside triphosphate hydrolase protein</fullName>
    </submittedName>
</protein>
<evidence type="ECO:0000256" key="9">
    <source>
        <dbReference type="ARBA" id="ARBA00022967"/>
    </source>
</evidence>
<feature type="transmembrane region" description="Helical" evidence="13">
    <location>
        <begin position="502"/>
        <end position="523"/>
    </location>
</feature>
<evidence type="ECO:0000256" key="11">
    <source>
        <dbReference type="ARBA" id="ARBA00023136"/>
    </source>
</evidence>
<dbReference type="InterPro" id="IPR027417">
    <property type="entry name" value="P-loop_NTPase"/>
</dbReference>
<dbReference type="GO" id="GO:0016887">
    <property type="term" value="F:ATP hydrolysis activity"/>
    <property type="evidence" value="ECO:0007669"/>
    <property type="project" value="InterPro"/>
</dbReference>
<feature type="compositionally biased region" description="Polar residues" evidence="12">
    <location>
        <begin position="830"/>
        <end position="845"/>
    </location>
</feature>
<feature type="transmembrane region" description="Helical" evidence="13">
    <location>
        <begin position="29"/>
        <end position="48"/>
    </location>
</feature>
<evidence type="ECO:0000256" key="1">
    <source>
        <dbReference type="ARBA" id="ARBA00004128"/>
    </source>
</evidence>
<keyword evidence="17" id="KW-1185">Reference proteome</keyword>
<proteinExistence type="inferred from homology"/>
<dbReference type="SMART" id="SM00382">
    <property type="entry name" value="AAA"/>
    <property type="match status" value="2"/>
</dbReference>
<dbReference type="CDD" id="cd03250">
    <property type="entry name" value="ABCC_MRP_domain1"/>
    <property type="match status" value="1"/>
</dbReference>
<dbReference type="InterPro" id="IPR017871">
    <property type="entry name" value="ABC_transporter-like_CS"/>
</dbReference>
<evidence type="ECO:0000259" key="15">
    <source>
        <dbReference type="PROSITE" id="PS50929"/>
    </source>
</evidence>
<evidence type="ECO:0000313" key="16">
    <source>
        <dbReference type="EMBL" id="KZT27799.1"/>
    </source>
</evidence>
<feature type="transmembrane region" description="Helical" evidence="13">
    <location>
        <begin position="94"/>
        <end position="114"/>
    </location>
</feature>
<evidence type="ECO:0000256" key="2">
    <source>
        <dbReference type="ARBA" id="ARBA00009726"/>
    </source>
</evidence>
<evidence type="ECO:0000256" key="7">
    <source>
        <dbReference type="ARBA" id="ARBA00022741"/>
    </source>
</evidence>
<dbReference type="InterPro" id="IPR050173">
    <property type="entry name" value="ABC_transporter_C-like"/>
</dbReference>
<evidence type="ECO:0000256" key="13">
    <source>
        <dbReference type="SAM" id="Phobius"/>
    </source>
</evidence>
<name>A0A165U8M6_9AGAM</name>
<dbReference type="PANTHER" id="PTHR24223">
    <property type="entry name" value="ATP-BINDING CASSETTE SUB-FAMILY C"/>
    <property type="match status" value="1"/>
</dbReference>
<dbReference type="CDD" id="cd18579">
    <property type="entry name" value="ABC_6TM_ABCC_D1"/>
    <property type="match status" value="1"/>
</dbReference>
<feature type="domain" description="ABC transporter" evidence="14">
    <location>
        <begin position="1242"/>
        <end position="1477"/>
    </location>
</feature>
<accession>A0A165U8M6</accession>
<feature type="domain" description="ABC transmembrane type-1" evidence="15">
    <location>
        <begin position="270"/>
        <end position="562"/>
    </location>
</feature>
<feature type="region of interest" description="Disordered" evidence="12">
    <location>
        <begin position="830"/>
        <end position="852"/>
    </location>
</feature>
<dbReference type="InterPro" id="IPR044746">
    <property type="entry name" value="ABCC_6TM_D1"/>
</dbReference>
<feature type="transmembrane region" description="Helical" evidence="13">
    <location>
        <begin position="391"/>
        <end position="412"/>
    </location>
</feature>
<keyword evidence="6" id="KW-0677">Repeat</keyword>
<dbReference type="InterPro" id="IPR036640">
    <property type="entry name" value="ABC1_TM_sf"/>
</dbReference>
<keyword evidence="3" id="KW-0813">Transport</keyword>
<dbReference type="PROSITE" id="PS00211">
    <property type="entry name" value="ABC_TRANSPORTER_1"/>
    <property type="match status" value="2"/>
</dbReference>
<dbReference type="PANTHER" id="PTHR24223:SF443">
    <property type="entry name" value="MULTIDRUG-RESISTANCE LIKE PROTEIN 1, ISOFORM I"/>
    <property type="match status" value="1"/>
</dbReference>
<feature type="transmembrane region" description="Helical" evidence="13">
    <location>
        <begin position="69"/>
        <end position="88"/>
    </location>
</feature>
<dbReference type="Pfam" id="PF24357">
    <property type="entry name" value="TMD0_ABC"/>
    <property type="match status" value="1"/>
</dbReference>
<dbReference type="FunFam" id="1.20.1560.10:FF:000010">
    <property type="entry name" value="Multidrug resistance-associated ABC transporter"/>
    <property type="match status" value="1"/>
</dbReference>
<dbReference type="FunFam" id="3.40.50.300:FF:000450">
    <property type="entry name" value="ABC transporter C family member 2"/>
    <property type="match status" value="1"/>
</dbReference>
<dbReference type="Pfam" id="PF00005">
    <property type="entry name" value="ABC_tran"/>
    <property type="match status" value="2"/>
</dbReference>
<dbReference type="GO" id="GO:0005524">
    <property type="term" value="F:ATP binding"/>
    <property type="evidence" value="ECO:0007669"/>
    <property type="project" value="UniProtKB-KW"/>
</dbReference>
<feature type="domain" description="ABC transmembrane type-1" evidence="15">
    <location>
        <begin position="923"/>
        <end position="1206"/>
    </location>
</feature>
<evidence type="ECO:0000256" key="5">
    <source>
        <dbReference type="ARBA" id="ARBA00022692"/>
    </source>
</evidence>
<feature type="transmembrane region" description="Helical" evidence="13">
    <location>
        <begin position="1062"/>
        <end position="1083"/>
    </location>
</feature>
<comment type="similarity">
    <text evidence="2">Belongs to the ABC transporter superfamily. ABCC family. Conjugate transporter (TC 3.A.1.208) subfamily.</text>
</comment>
<dbReference type="Pfam" id="PF00664">
    <property type="entry name" value="ABC_membrane"/>
    <property type="match status" value="2"/>
</dbReference>
<feature type="transmembrane region" description="Helical" evidence="13">
    <location>
        <begin position="418"/>
        <end position="441"/>
    </location>
</feature>
<keyword evidence="9" id="KW-1278">Translocase</keyword>
<comment type="subcellular location">
    <subcellularLocation>
        <location evidence="1">Vacuole membrane</location>
        <topology evidence="1">Multi-pass membrane protein</topology>
    </subcellularLocation>
</comment>
<dbReference type="PROSITE" id="PS50893">
    <property type="entry name" value="ABC_TRANSPORTER_2"/>
    <property type="match status" value="2"/>
</dbReference>
<reference evidence="16 17" key="1">
    <citation type="journal article" date="2016" name="Mol. Biol. Evol.">
        <title>Comparative Genomics of Early-Diverging Mushroom-Forming Fungi Provides Insights into the Origins of Lignocellulose Decay Capabilities.</title>
        <authorList>
            <person name="Nagy L.G."/>
            <person name="Riley R."/>
            <person name="Tritt A."/>
            <person name="Adam C."/>
            <person name="Daum C."/>
            <person name="Floudas D."/>
            <person name="Sun H."/>
            <person name="Yadav J.S."/>
            <person name="Pangilinan J."/>
            <person name="Larsson K.H."/>
            <person name="Matsuura K."/>
            <person name="Barry K."/>
            <person name="Labutti K."/>
            <person name="Kuo R."/>
            <person name="Ohm R.A."/>
            <person name="Bhattacharya S.S."/>
            <person name="Shirouzu T."/>
            <person name="Yoshinaga Y."/>
            <person name="Martin F.M."/>
            <person name="Grigoriev I.V."/>
            <person name="Hibbett D.S."/>
        </authorList>
    </citation>
    <scope>NUCLEOTIDE SEQUENCE [LARGE SCALE GENOMIC DNA]</scope>
    <source>
        <strain evidence="16 17">HHB14362 ss-1</strain>
    </source>
</reference>
<dbReference type="InterPro" id="IPR003439">
    <property type="entry name" value="ABC_transporter-like_ATP-bd"/>
</dbReference>
<dbReference type="SUPFAM" id="SSF52540">
    <property type="entry name" value="P-loop containing nucleoside triphosphate hydrolases"/>
    <property type="match status" value="2"/>
</dbReference>
<dbReference type="STRING" id="1314782.A0A165U8M6"/>
<gene>
    <name evidence="16" type="ORF">NEOLEDRAFT_1130284</name>
</gene>
<dbReference type="Proteomes" id="UP000076761">
    <property type="component" value="Unassembled WGS sequence"/>
</dbReference>
<dbReference type="GO" id="GO:0000329">
    <property type="term" value="C:fungal-type vacuole membrane"/>
    <property type="evidence" value="ECO:0007669"/>
    <property type="project" value="UniProtKB-ARBA"/>
</dbReference>
<feature type="compositionally biased region" description="Basic and acidic residues" evidence="12">
    <location>
        <begin position="887"/>
        <end position="902"/>
    </location>
</feature>
<dbReference type="OrthoDB" id="6500128at2759"/>
<dbReference type="FunFam" id="3.40.50.300:FF:000074">
    <property type="entry name" value="Multidrug resistance-associated protein 5 isoform 1"/>
    <property type="match status" value="1"/>
</dbReference>
<evidence type="ECO:0000259" key="14">
    <source>
        <dbReference type="PROSITE" id="PS50893"/>
    </source>
</evidence>
<evidence type="ECO:0000313" key="17">
    <source>
        <dbReference type="Proteomes" id="UP000076761"/>
    </source>
</evidence>
<evidence type="ECO:0000256" key="3">
    <source>
        <dbReference type="ARBA" id="ARBA00022448"/>
    </source>
</evidence>
<dbReference type="CDD" id="cd18603">
    <property type="entry name" value="ABC_6TM_MRP1_2_3_6_D2_like"/>
    <property type="match status" value="1"/>
</dbReference>
<dbReference type="InterPro" id="IPR003593">
    <property type="entry name" value="AAA+_ATPase"/>
</dbReference>
<keyword evidence="11 13" id="KW-0472">Membrane</keyword>
<dbReference type="InterPro" id="IPR011527">
    <property type="entry name" value="ABC1_TM_dom"/>
</dbReference>
<keyword evidence="5 13" id="KW-0812">Transmembrane</keyword>
<dbReference type="GO" id="GO:0140359">
    <property type="term" value="F:ABC-type transporter activity"/>
    <property type="evidence" value="ECO:0007669"/>
    <property type="project" value="InterPro"/>
</dbReference>
<dbReference type="FunCoup" id="A0A165U8M6">
    <property type="interactions" value="124"/>
</dbReference>
<dbReference type="PROSITE" id="PS50929">
    <property type="entry name" value="ABC_TM1F"/>
    <property type="match status" value="2"/>
</dbReference>
<evidence type="ECO:0000256" key="12">
    <source>
        <dbReference type="SAM" id="MobiDB-lite"/>
    </source>
</evidence>
<dbReference type="EMBL" id="KV425560">
    <property type="protein sequence ID" value="KZT27799.1"/>
    <property type="molecule type" value="Genomic_DNA"/>
</dbReference>
<evidence type="ECO:0000256" key="10">
    <source>
        <dbReference type="ARBA" id="ARBA00022989"/>
    </source>
</evidence>
<feature type="transmembrane region" description="Helical" evidence="13">
    <location>
        <begin position="535"/>
        <end position="554"/>
    </location>
</feature>
<dbReference type="SUPFAM" id="SSF90123">
    <property type="entry name" value="ABC transporter transmembrane region"/>
    <property type="match status" value="2"/>
</dbReference>